<evidence type="ECO:0000256" key="1">
    <source>
        <dbReference type="ARBA" id="ARBA00004613"/>
    </source>
</evidence>
<gene>
    <name evidence="7" type="ORF">EG68_00167</name>
</gene>
<dbReference type="OrthoDB" id="5950649at2759"/>
<dbReference type="Proteomes" id="UP000822476">
    <property type="component" value="Unassembled WGS sequence"/>
</dbReference>
<dbReference type="Gene3D" id="1.10.287.520">
    <property type="entry name" value="Helix hairpin bin"/>
    <property type="match status" value="1"/>
</dbReference>
<dbReference type="GO" id="GO:0005615">
    <property type="term" value="C:extracellular space"/>
    <property type="evidence" value="ECO:0007669"/>
    <property type="project" value="TreeGrafter"/>
</dbReference>
<keyword evidence="3" id="KW-0217">Developmental protein</keyword>
<dbReference type="PANTHER" id="PTHR10494:SF6">
    <property type="entry name" value="NOGGIN"/>
    <property type="match status" value="1"/>
</dbReference>
<organism evidence="7 8">
    <name type="scientific">Paragonimus skrjabini miyazakii</name>
    <dbReference type="NCBI Taxonomy" id="59628"/>
    <lineage>
        <taxon>Eukaryota</taxon>
        <taxon>Metazoa</taxon>
        <taxon>Spiralia</taxon>
        <taxon>Lophotrochozoa</taxon>
        <taxon>Platyhelminthes</taxon>
        <taxon>Trematoda</taxon>
        <taxon>Digenea</taxon>
        <taxon>Plagiorchiida</taxon>
        <taxon>Troglotremata</taxon>
        <taxon>Troglotrematidae</taxon>
        <taxon>Paragonimus</taxon>
    </lineage>
</organism>
<evidence type="ECO:0000256" key="5">
    <source>
        <dbReference type="ARBA" id="ARBA00022729"/>
    </source>
</evidence>
<protein>
    <recommendedName>
        <fullName evidence="9">Noggin</fullName>
    </recommendedName>
</protein>
<evidence type="ECO:0000313" key="7">
    <source>
        <dbReference type="EMBL" id="KAF7262576.1"/>
    </source>
</evidence>
<dbReference type="InterPro" id="IPR008717">
    <property type="entry name" value="Noggin"/>
</dbReference>
<dbReference type="PANTHER" id="PTHR10494">
    <property type="entry name" value="BONE MORPHOGENETIC PROTEIN INHIBITOR, NOGGIN"/>
    <property type="match status" value="1"/>
</dbReference>
<keyword evidence="5" id="KW-0732">Signal</keyword>
<evidence type="ECO:0000256" key="2">
    <source>
        <dbReference type="ARBA" id="ARBA00007480"/>
    </source>
</evidence>
<name>A0A8S9ZA02_9TREM</name>
<keyword evidence="8" id="KW-1185">Reference proteome</keyword>
<evidence type="ECO:0000256" key="4">
    <source>
        <dbReference type="ARBA" id="ARBA00022525"/>
    </source>
</evidence>
<dbReference type="SUPFAM" id="SSF57501">
    <property type="entry name" value="Cystine-knot cytokines"/>
    <property type="match status" value="1"/>
</dbReference>
<comment type="similarity">
    <text evidence="2">Belongs to the noggin family.</text>
</comment>
<comment type="subcellular location">
    <subcellularLocation>
        <location evidence="1">Secreted</location>
    </subcellularLocation>
</comment>
<evidence type="ECO:0000313" key="8">
    <source>
        <dbReference type="Proteomes" id="UP000822476"/>
    </source>
</evidence>
<dbReference type="GO" id="GO:0045596">
    <property type="term" value="P:negative regulation of cell differentiation"/>
    <property type="evidence" value="ECO:0007669"/>
    <property type="project" value="InterPro"/>
</dbReference>
<reference evidence="7" key="1">
    <citation type="submission" date="2019-07" db="EMBL/GenBank/DDBJ databases">
        <title>Annotation for the trematode Paragonimus miyazaki's.</title>
        <authorList>
            <person name="Choi Y.-J."/>
        </authorList>
    </citation>
    <scope>NUCLEOTIDE SEQUENCE</scope>
    <source>
        <strain evidence="7">Japan</strain>
    </source>
</reference>
<evidence type="ECO:0000256" key="3">
    <source>
        <dbReference type="ARBA" id="ARBA00022473"/>
    </source>
</evidence>
<keyword evidence="4" id="KW-0964">Secreted</keyword>
<dbReference type="InterPro" id="IPR029034">
    <property type="entry name" value="Cystine-knot_cytokine"/>
</dbReference>
<accession>A0A8S9ZA02</accession>
<dbReference type="Pfam" id="PF05806">
    <property type="entry name" value="Noggin"/>
    <property type="match status" value="1"/>
</dbReference>
<proteinExistence type="inferred from homology"/>
<evidence type="ECO:0000256" key="6">
    <source>
        <dbReference type="SAM" id="MobiDB-lite"/>
    </source>
</evidence>
<dbReference type="AlphaFoldDB" id="A0A8S9ZA02"/>
<sequence length="306" mass="36299">MHFHDLNNRNKKSMRIPHPSDVLRPVTVPRFPIPLPQIGPERPFNPRVLLTSDAMFQMLGARHYNEKFMAFRRPSEATAFPNGLLSNGKVSETDMRRLKDMLHAILKTKAQVVSRFSQRQLNRTENLAKYKWNMFQQEFQRTAVTPNKVSRKQRYNFQNHPVFKDVEARRYTRGTKTSVHRHHFGRLHIRPAQTKRFRRKLRRTLRRLVTEYSNCPVHYVWKDQGVKYWPRWIKQGQCTNLKGQSCSIPPGMYCHEASYINLVILRYLCLADWPLTSCNWYRMHMPVLTQCRCGCSNVKVNSTNTR</sequence>
<comment type="caution">
    <text evidence="7">The sequence shown here is derived from an EMBL/GenBank/DDBJ whole genome shotgun (WGS) entry which is preliminary data.</text>
</comment>
<dbReference type="EMBL" id="JTDE01000030">
    <property type="protein sequence ID" value="KAF7262576.1"/>
    <property type="molecule type" value="Genomic_DNA"/>
</dbReference>
<evidence type="ECO:0008006" key="9">
    <source>
        <dbReference type="Google" id="ProtNLM"/>
    </source>
</evidence>
<dbReference type="GO" id="GO:0009953">
    <property type="term" value="P:dorsal/ventral pattern formation"/>
    <property type="evidence" value="ECO:0007669"/>
    <property type="project" value="TreeGrafter"/>
</dbReference>
<feature type="region of interest" description="Disordered" evidence="6">
    <location>
        <begin position="1"/>
        <end position="21"/>
    </location>
</feature>
<dbReference type="GO" id="GO:0030514">
    <property type="term" value="P:negative regulation of BMP signaling pathway"/>
    <property type="evidence" value="ECO:0007669"/>
    <property type="project" value="InterPro"/>
</dbReference>
<dbReference type="Gene3D" id="2.10.90.10">
    <property type="entry name" value="Cystine-knot cytokines"/>
    <property type="match status" value="1"/>
</dbReference>